<keyword evidence="6" id="KW-0067">ATP-binding</keyword>
<protein>
    <submittedName>
        <fullName evidence="10">Phosphonate-transporting ATPase</fullName>
        <ecNumber evidence="10">3.6.3.28</ecNumber>
    </submittedName>
</protein>
<comment type="similarity">
    <text evidence="2">Belongs to the ABC transporter superfamily.</text>
</comment>
<dbReference type="PROSITE" id="PS50893">
    <property type="entry name" value="ABC_TRANSPORTER_2"/>
    <property type="match status" value="1"/>
</dbReference>
<dbReference type="GO" id="GO:0016887">
    <property type="term" value="F:ATP hydrolysis activity"/>
    <property type="evidence" value="ECO:0007669"/>
    <property type="project" value="InterPro"/>
</dbReference>
<keyword evidence="5" id="KW-0547">Nucleotide-binding</keyword>
<evidence type="ECO:0000313" key="10">
    <source>
        <dbReference type="EMBL" id="ADY57354.1"/>
    </source>
</evidence>
<dbReference type="Gene3D" id="3.40.50.300">
    <property type="entry name" value="P-loop containing nucleotide triphosphate hydrolases"/>
    <property type="match status" value="1"/>
</dbReference>
<reference evidence="11" key="2">
    <citation type="submission" date="2011-02" db="EMBL/GenBank/DDBJ databases">
        <title>The complete genome of Syntrophobotulus glycolicus DSM 8271.</title>
        <authorList>
            <person name="Lucas S."/>
            <person name="Copeland A."/>
            <person name="Lapidus A."/>
            <person name="Bruce D."/>
            <person name="Goodwin L."/>
            <person name="Pitluck S."/>
            <person name="Kyrpides N."/>
            <person name="Mavromatis K."/>
            <person name="Pagani I."/>
            <person name="Ivanova N."/>
            <person name="Mikhailova N."/>
            <person name="Chertkov O."/>
            <person name="Held B."/>
            <person name="Detter J.C."/>
            <person name="Tapia R."/>
            <person name="Han C."/>
            <person name="Land M."/>
            <person name="Hauser L."/>
            <person name="Markowitz V."/>
            <person name="Cheng J.-F."/>
            <person name="Hugenholtz P."/>
            <person name="Woyke T."/>
            <person name="Wu D."/>
            <person name="Spring S."/>
            <person name="Schroeder M."/>
            <person name="Brambilla E."/>
            <person name="Klenk H.-P."/>
            <person name="Eisen J.A."/>
        </authorList>
    </citation>
    <scope>NUCLEOTIDE SEQUENCE [LARGE SCALE GENOMIC DNA]</scope>
    <source>
        <strain evidence="11">DSM 8271 / FlGlyR</strain>
    </source>
</reference>
<name>F0T0Y3_SYNGF</name>
<dbReference type="GO" id="GO:0043190">
    <property type="term" value="C:ATP-binding cassette (ABC) transporter complex"/>
    <property type="evidence" value="ECO:0007669"/>
    <property type="project" value="TreeGrafter"/>
</dbReference>
<evidence type="ECO:0000256" key="8">
    <source>
        <dbReference type="ARBA" id="ARBA00023136"/>
    </source>
</evidence>
<keyword evidence="7" id="KW-1278">Translocase</keyword>
<sequence length="273" mass="29901">MGVINVEGLDFTVADGKKILNKISFKIESGEFIALVGHNGAGKSSLIQHLNGLLKPERGKVSVTGLDPAVTRTSMMAKHIGFLFQNPDHQIFNITVIQEIMAGPKNSGLSPAEAEKKAKSVARTVGLSDKLEENPFALSRGDRQRLAFASVLAMNPEIMILDEPTTGLDFSESREIMEIIDRCNRQGTTIIMITHDMNMVLKYARRVLVLKAGSILADGPVHSVLRNGEILEEAGLLSPGIFQLAHFLKERGLDIQGWSVEELFEAMRKKLGV</sequence>
<keyword evidence="4" id="KW-1003">Cell membrane</keyword>
<dbReference type="RefSeq" id="WP_013626126.1">
    <property type="nucleotide sequence ID" value="NC_015172.1"/>
</dbReference>
<dbReference type="GO" id="GO:0005524">
    <property type="term" value="F:ATP binding"/>
    <property type="evidence" value="ECO:0007669"/>
    <property type="project" value="UniProtKB-KW"/>
</dbReference>
<proteinExistence type="inferred from homology"/>
<evidence type="ECO:0000256" key="7">
    <source>
        <dbReference type="ARBA" id="ARBA00022967"/>
    </source>
</evidence>
<dbReference type="STRING" id="645991.Sgly_3086"/>
<dbReference type="KEGG" id="sgy:Sgly_3086"/>
<keyword evidence="11" id="KW-1185">Reference proteome</keyword>
<dbReference type="HOGENOM" id="CLU_000604_1_22_9"/>
<dbReference type="OrthoDB" id="9784332at2"/>
<accession>F0T0Y3</accession>
<gene>
    <name evidence="10" type="ordered locus">Sgly_3086</name>
</gene>
<keyword evidence="8" id="KW-0472">Membrane</keyword>
<dbReference type="Pfam" id="PF00005">
    <property type="entry name" value="ABC_tran"/>
    <property type="match status" value="1"/>
</dbReference>
<dbReference type="EMBL" id="CP002547">
    <property type="protein sequence ID" value="ADY57354.1"/>
    <property type="molecule type" value="Genomic_DNA"/>
</dbReference>
<dbReference type="Proteomes" id="UP000007488">
    <property type="component" value="Chromosome"/>
</dbReference>
<evidence type="ECO:0000256" key="1">
    <source>
        <dbReference type="ARBA" id="ARBA00004202"/>
    </source>
</evidence>
<dbReference type="InterPro" id="IPR003593">
    <property type="entry name" value="AAA+_ATPase"/>
</dbReference>
<comment type="subcellular location">
    <subcellularLocation>
        <location evidence="1">Cell membrane</location>
        <topology evidence="1">Peripheral membrane protein</topology>
    </subcellularLocation>
</comment>
<dbReference type="InterPro" id="IPR027417">
    <property type="entry name" value="P-loop_NTPase"/>
</dbReference>
<dbReference type="InterPro" id="IPR003439">
    <property type="entry name" value="ABC_transporter-like_ATP-bd"/>
</dbReference>
<dbReference type="eggNOG" id="COG1122">
    <property type="taxonomic scope" value="Bacteria"/>
</dbReference>
<dbReference type="InterPro" id="IPR050095">
    <property type="entry name" value="ECF_ABC_transporter_ATP-bd"/>
</dbReference>
<dbReference type="PANTHER" id="PTHR43553">
    <property type="entry name" value="HEAVY METAL TRANSPORTER"/>
    <property type="match status" value="1"/>
</dbReference>
<dbReference type="EC" id="3.6.3.28" evidence="10"/>
<dbReference type="SMART" id="SM00382">
    <property type="entry name" value="AAA"/>
    <property type="match status" value="1"/>
</dbReference>
<evidence type="ECO:0000256" key="2">
    <source>
        <dbReference type="ARBA" id="ARBA00005417"/>
    </source>
</evidence>
<keyword evidence="3" id="KW-0813">Transport</keyword>
<evidence type="ECO:0000256" key="6">
    <source>
        <dbReference type="ARBA" id="ARBA00022840"/>
    </source>
</evidence>
<evidence type="ECO:0000313" key="11">
    <source>
        <dbReference type="Proteomes" id="UP000007488"/>
    </source>
</evidence>
<dbReference type="PANTHER" id="PTHR43553:SF24">
    <property type="entry name" value="ENERGY-COUPLING FACTOR TRANSPORTER ATP-BINDING PROTEIN ECFA1"/>
    <property type="match status" value="1"/>
</dbReference>
<organism evidence="10 11">
    <name type="scientific">Syntrophobotulus glycolicus (strain DSM 8271 / FlGlyR)</name>
    <dbReference type="NCBI Taxonomy" id="645991"/>
    <lineage>
        <taxon>Bacteria</taxon>
        <taxon>Bacillati</taxon>
        <taxon>Bacillota</taxon>
        <taxon>Clostridia</taxon>
        <taxon>Eubacteriales</taxon>
        <taxon>Desulfitobacteriaceae</taxon>
        <taxon>Syntrophobotulus</taxon>
    </lineage>
</organism>
<evidence type="ECO:0000256" key="3">
    <source>
        <dbReference type="ARBA" id="ARBA00022448"/>
    </source>
</evidence>
<keyword evidence="10" id="KW-0378">Hydrolase</keyword>
<dbReference type="CDD" id="cd03225">
    <property type="entry name" value="ABC_cobalt_CbiO_domain1"/>
    <property type="match status" value="1"/>
</dbReference>
<dbReference type="GO" id="GO:0042626">
    <property type="term" value="F:ATPase-coupled transmembrane transporter activity"/>
    <property type="evidence" value="ECO:0007669"/>
    <property type="project" value="TreeGrafter"/>
</dbReference>
<evidence type="ECO:0000256" key="5">
    <source>
        <dbReference type="ARBA" id="ARBA00022741"/>
    </source>
</evidence>
<dbReference type="AlphaFoldDB" id="F0T0Y3"/>
<dbReference type="InterPro" id="IPR015856">
    <property type="entry name" value="ABC_transpr_CbiO/EcfA_su"/>
</dbReference>
<reference evidence="10 11" key="1">
    <citation type="journal article" date="2011" name="Stand. Genomic Sci.">
        <title>Complete genome sequence of Syntrophobotulus glycolicus type strain (FlGlyR).</title>
        <authorList>
            <person name="Han C."/>
            <person name="Mwirichia R."/>
            <person name="Chertkov O."/>
            <person name="Held B."/>
            <person name="Lapidus A."/>
            <person name="Nolan M."/>
            <person name="Lucas S."/>
            <person name="Hammon N."/>
            <person name="Deshpande S."/>
            <person name="Cheng J.F."/>
            <person name="Tapia R."/>
            <person name="Goodwin L."/>
            <person name="Pitluck S."/>
            <person name="Huntemann M."/>
            <person name="Liolios K."/>
            <person name="Ivanova N."/>
            <person name="Pagani I."/>
            <person name="Mavromatis K."/>
            <person name="Ovchinikova G."/>
            <person name="Pati A."/>
            <person name="Chen A."/>
            <person name="Palaniappan K."/>
            <person name="Land M."/>
            <person name="Hauser L."/>
            <person name="Brambilla E.M."/>
            <person name="Rohde M."/>
            <person name="Spring S."/>
            <person name="Sikorski J."/>
            <person name="Goker M."/>
            <person name="Woyke T."/>
            <person name="Bristow J."/>
            <person name="Eisen J.A."/>
            <person name="Markowitz V."/>
            <person name="Hugenholtz P."/>
            <person name="Kyrpides N.C."/>
            <person name="Klenk H.P."/>
            <person name="Detter J.C."/>
        </authorList>
    </citation>
    <scope>NUCLEOTIDE SEQUENCE [LARGE SCALE GENOMIC DNA]</scope>
    <source>
        <strain evidence="11">DSM 8271 / FlGlyR</strain>
    </source>
</reference>
<evidence type="ECO:0000256" key="4">
    <source>
        <dbReference type="ARBA" id="ARBA00022475"/>
    </source>
</evidence>
<dbReference type="SUPFAM" id="SSF52540">
    <property type="entry name" value="P-loop containing nucleoside triphosphate hydrolases"/>
    <property type="match status" value="1"/>
</dbReference>
<feature type="domain" description="ABC transporter" evidence="9">
    <location>
        <begin position="4"/>
        <end position="237"/>
    </location>
</feature>
<dbReference type="FunFam" id="3.40.50.300:FF:000224">
    <property type="entry name" value="Energy-coupling factor transporter ATP-binding protein EcfA"/>
    <property type="match status" value="1"/>
</dbReference>
<evidence type="ECO:0000259" key="9">
    <source>
        <dbReference type="PROSITE" id="PS50893"/>
    </source>
</evidence>